<dbReference type="PANTHER" id="PTHR30469:SF29">
    <property type="entry name" value="BLR2860 PROTEIN"/>
    <property type="match status" value="1"/>
</dbReference>
<evidence type="ECO:0000259" key="3">
    <source>
        <dbReference type="Pfam" id="PF25954"/>
    </source>
</evidence>
<dbReference type="GO" id="GO:0015562">
    <property type="term" value="F:efflux transmembrane transporter activity"/>
    <property type="evidence" value="ECO:0007669"/>
    <property type="project" value="TreeGrafter"/>
</dbReference>
<dbReference type="InterPro" id="IPR058792">
    <property type="entry name" value="Beta-barrel_RND_2"/>
</dbReference>
<dbReference type="InterPro" id="IPR006143">
    <property type="entry name" value="RND_pump_MFP"/>
</dbReference>
<dbReference type="Gene3D" id="1.10.287.470">
    <property type="entry name" value="Helix hairpin bin"/>
    <property type="match status" value="1"/>
</dbReference>
<evidence type="ECO:0000256" key="1">
    <source>
        <dbReference type="ARBA" id="ARBA00009477"/>
    </source>
</evidence>
<dbReference type="PANTHER" id="PTHR30469">
    <property type="entry name" value="MULTIDRUG RESISTANCE PROTEIN MDTA"/>
    <property type="match status" value="1"/>
</dbReference>
<dbReference type="Pfam" id="PF25917">
    <property type="entry name" value="BSH_RND"/>
    <property type="match status" value="1"/>
</dbReference>
<comment type="caution">
    <text evidence="4">The sequence shown here is derived from an EMBL/GenBank/DDBJ whole genome shotgun (WGS) entry which is preliminary data.</text>
</comment>
<dbReference type="Pfam" id="PF25954">
    <property type="entry name" value="Beta-barrel_RND_2"/>
    <property type="match status" value="1"/>
</dbReference>
<dbReference type="EMBL" id="JRYO01000083">
    <property type="protein sequence ID" value="KHE93006.1"/>
    <property type="molecule type" value="Genomic_DNA"/>
</dbReference>
<reference evidence="4 5" key="1">
    <citation type="submission" date="2014-10" db="EMBL/GenBank/DDBJ databases">
        <title>Draft genome of anammox bacterium scalindua brodae, obtained using differential coverage binning of sequence data from two enrichment reactors.</title>
        <authorList>
            <person name="Speth D.R."/>
            <person name="Russ L."/>
            <person name="Kartal B."/>
            <person name="Op den Camp H.J."/>
            <person name="Dutilh B.E."/>
            <person name="Jetten M.S."/>
        </authorList>
    </citation>
    <scope>NUCLEOTIDE SEQUENCE [LARGE SCALE GENOMIC DNA]</scope>
    <source>
        <strain evidence="4">RU1</strain>
    </source>
</reference>
<dbReference type="Gene3D" id="2.40.420.20">
    <property type="match status" value="1"/>
</dbReference>
<dbReference type="SUPFAM" id="SSF111369">
    <property type="entry name" value="HlyD-like secretion proteins"/>
    <property type="match status" value="1"/>
</dbReference>
<dbReference type="AlphaFoldDB" id="A0A0B0ELY3"/>
<organism evidence="4 5">
    <name type="scientific">Candidatus Scalindua brodae</name>
    <dbReference type="NCBI Taxonomy" id="237368"/>
    <lineage>
        <taxon>Bacteria</taxon>
        <taxon>Pseudomonadati</taxon>
        <taxon>Planctomycetota</taxon>
        <taxon>Candidatus Brocadiia</taxon>
        <taxon>Candidatus Brocadiales</taxon>
        <taxon>Candidatus Scalinduaceae</taxon>
        <taxon>Candidatus Scalindua</taxon>
    </lineage>
</organism>
<dbReference type="Proteomes" id="UP000030652">
    <property type="component" value="Unassembled WGS sequence"/>
</dbReference>
<proteinExistence type="inferred from homology"/>
<evidence type="ECO:0000313" key="4">
    <source>
        <dbReference type="EMBL" id="KHE93006.1"/>
    </source>
</evidence>
<dbReference type="Gene3D" id="2.40.50.100">
    <property type="match status" value="1"/>
</dbReference>
<feature type="domain" description="Multidrug resistance protein MdtA-like barrel-sandwich hybrid" evidence="2">
    <location>
        <begin position="72"/>
        <end position="200"/>
    </location>
</feature>
<sequence>MKSSKYIAAGISAVALFWILSGIFFSGSEGNDKESVLGTDPTTKVVEVRVRDITAQSYANDIVVTGRTNASRTVQIKAKAKGQIQALLKEKGVRVEEHEVIARIELSDREAKVIEAKQRFAQRQIEYDAAKSLEGKGFNSKVTLAKSLADLETARAVLTKVVIDQENTKIKVPFKGLIYDQMIEVGDYVSVGDTMFTVVDMDPIELVVFVSERDISSIRLGHNASAEFYNGDTVTGKVSYIAPVAYQATRTFRVEISTPNPGYSIKDGLTAKVRIAVEEKKAHKISPSVLSLNDVGQIGVKIVDAQNKVQFIPITILSDTSDYMWILGLPENVKLITVGQDFVSHGQTVRPVASDGDGLL</sequence>
<dbReference type="InterPro" id="IPR058625">
    <property type="entry name" value="MdtA-like_BSH"/>
</dbReference>
<feature type="domain" description="CusB-like beta-barrel" evidence="3">
    <location>
        <begin position="207"/>
        <end position="276"/>
    </location>
</feature>
<name>A0A0B0ELY3_9BACT</name>
<dbReference type="GO" id="GO:1990281">
    <property type="term" value="C:efflux pump complex"/>
    <property type="evidence" value="ECO:0007669"/>
    <property type="project" value="TreeGrafter"/>
</dbReference>
<evidence type="ECO:0000259" key="2">
    <source>
        <dbReference type="Pfam" id="PF25917"/>
    </source>
</evidence>
<evidence type="ECO:0000313" key="5">
    <source>
        <dbReference type="Proteomes" id="UP000030652"/>
    </source>
</evidence>
<comment type="similarity">
    <text evidence="1">Belongs to the membrane fusion protein (MFP) (TC 8.A.1) family.</text>
</comment>
<dbReference type="eggNOG" id="COG0845">
    <property type="taxonomic scope" value="Bacteria"/>
</dbReference>
<dbReference type="NCBIfam" id="TIGR01730">
    <property type="entry name" value="RND_mfp"/>
    <property type="match status" value="1"/>
</dbReference>
<dbReference type="Gene3D" id="2.40.30.170">
    <property type="match status" value="1"/>
</dbReference>
<accession>A0A0B0ELY3</accession>
<gene>
    <name evidence="4" type="primary">czcB_2</name>
    <name evidence="4" type="ORF">SCABRO_01242</name>
</gene>
<protein>
    <submittedName>
        <fullName evidence="4">Cobalt-zinc-cadmium resistance protein CzcB</fullName>
    </submittedName>
</protein>